<sequence>MYIYLPQEVIDWVDRDFNKLKELVLEGGGKWSRTVEKRLRERALFLIWYVITRRLFPAKGENGERLREKSSLREFVNIHRDELARYGGSTHYYSIRRFLEQITVLEVNEAYSTGQPERKRDSFTKGYRLVGVFHSSRSITRVKLSDPHLLRKLTSAKVGQVPDYLHRYRREVLSRVSLSEEAEESLLARQGEYETLEFYREIYPVYNQRRRDYLKLDGEGRLYHPFNSLSNGLRRFLRVDNRPEQPDWVEVDVSACYFFIFGAYLALEGHKGQDLVRFNAMANGGDLYTVLYDYCLGELMKQGRVGEVEELEERYGGTKELVKKAMLRSLNKRPKSNLSASNQHRSLYRVAREFFPTVFGEVERLNREDNAVVYRTITRLESSVMVEYLVPRALDLGLVFITRHDGVICQLQDAEAIRQLILQGFRERLGREPNVHIKPVR</sequence>
<evidence type="ECO:0000313" key="2">
    <source>
        <dbReference type="Proteomes" id="UP000198724"/>
    </source>
</evidence>
<dbReference type="EMBL" id="FOOT01000004">
    <property type="protein sequence ID" value="SFG86823.1"/>
    <property type="molecule type" value="Genomic_DNA"/>
</dbReference>
<dbReference type="AlphaFoldDB" id="A0A1I2VCL1"/>
<protein>
    <submittedName>
        <fullName evidence="1">Uncharacterized protein</fullName>
    </submittedName>
</protein>
<dbReference type="Proteomes" id="UP000198724">
    <property type="component" value="Unassembled WGS sequence"/>
</dbReference>
<accession>A0A1I2VCL1</accession>
<name>A0A1I2VCL1_9BACT</name>
<proteinExistence type="predicted"/>
<gene>
    <name evidence="1" type="ORF">SAMN05421739_104130</name>
</gene>
<reference evidence="2" key="1">
    <citation type="submission" date="2016-10" db="EMBL/GenBank/DDBJ databases">
        <authorList>
            <person name="Varghese N."/>
            <person name="Submissions S."/>
        </authorList>
    </citation>
    <scope>NUCLEOTIDE SEQUENCE [LARGE SCALE GENOMIC DNA]</scope>
    <source>
        <strain evidence="2">LP51</strain>
    </source>
</reference>
<evidence type="ECO:0000313" key="1">
    <source>
        <dbReference type="EMBL" id="SFG86823.1"/>
    </source>
</evidence>
<organism evidence="1 2">
    <name type="scientific">Pontibacter chinhatensis</name>
    <dbReference type="NCBI Taxonomy" id="1436961"/>
    <lineage>
        <taxon>Bacteria</taxon>
        <taxon>Pseudomonadati</taxon>
        <taxon>Bacteroidota</taxon>
        <taxon>Cytophagia</taxon>
        <taxon>Cytophagales</taxon>
        <taxon>Hymenobacteraceae</taxon>
        <taxon>Pontibacter</taxon>
    </lineage>
</organism>
<keyword evidence="2" id="KW-1185">Reference proteome</keyword>